<proteinExistence type="predicted"/>
<keyword evidence="2" id="KW-1185">Reference proteome</keyword>
<evidence type="ECO:0000313" key="2">
    <source>
        <dbReference type="Proteomes" id="UP000249661"/>
    </source>
</evidence>
<gene>
    <name evidence="1" type="ORF">BO66DRAFT_149167</name>
</gene>
<organism evidence="1 2">
    <name type="scientific">Aspergillus aculeatinus CBS 121060</name>
    <dbReference type="NCBI Taxonomy" id="1448322"/>
    <lineage>
        <taxon>Eukaryota</taxon>
        <taxon>Fungi</taxon>
        <taxon>Dikarya</taxon>
        <taxon>Ascomycota</taxon>
        <taxon>Pezizomycotina</taxon>
        <taxon>Eurotiomycetes</taxon>
        <taxon>Eurotiomycetidae</taxon>
        <taxon>Eurotiales</taxon>
        <taxon>Aspergillaceae</taxon>
        <taxon>Aspergillus</taxon>
        <taxon>Aspergillus subgen. Circumdati</taxon>
    </lineage>
</organism>
<name>A0ACD1H270_9EURO</name>
<sequence>MSETRPDGVGGHTLPRPCMNLPTLRGKQPTSLSLQGFTSRCHSSRTFRFEEKPAKTQQGWGLSPVMGGLGFWKLLVSSCRSRSFVRCSANMQLWVGLLRQQHELELGSLGALHLQKSGPGYLSDEASQAECRYLERKMNFRHLSIAHFIEMDCNTEENE</sequence>
<accession>A0ACD1H270</accession>
<evidence type="ECO:0000313" key="1">
    <source>
        <dbReference type="EMBL" id="RAH67632.1"/>
    </source>
</evidence>
<dbReference type="Proteomes" id="UP000249661">
    <property type="component" value="Unassembled WGS sequence"/>
</dbReference>
<dbReference type="EMBL" id="KZ824972">
    <property type="protein sequence ID" value="RAH67632.1"/>
    <property type="molecule type" value="Genomic_DNA"/>
</dbReference>
<reference evidence="1" key="1">
    <citation type="submission" date="2018-02" db="EMBL/GenBank/DDBJ databases">
        <title>The genomes of Aspergillus section Nigri reveals drivers in fungal speciation.</title>
        <authorList>
            <consortium name="DOE Joint Genome Institute"/>
            <person name="Vesth T.C."/>
            <person name="Nybo J."/>
            <person name="Theobald S."/>
            <person name="Brandl J."/>
            <person name="Frisvad J.C."/>
            <person name="Nielsen K.F."/>
            <person name="Lyhne E.K."/>
            <person name="Kogle M.E."/>
            <person name="Kuo A."/>
            <person name="Riley R."/>
            <person name="Clum A."/>
            <person name="Nolan M."/>
            <person name="Lipzen A."/>
            <person name="Salamov A."/>
            <person name="Henrissat B."/>
            <person name="Wiebenga A."/>
            <person name="De vries R.P."/>
            <person name="Grigoriev I.V."/>
            <person name="Mortensen U.H."/>
            <person name="Andersen M.R."/>
            <person name="Baker S.E."/>
        </authorList>
    </citation>
    <scope>NUCLEOTIDE SEQUENCE</scope>
    <source>
        <strain evidence="1">CBS 121060</strain>
    </source>
</reference>
<protein>
    <submittedName>
        <fullName evidence="1">Uncharacterized protein</fullName>
    </submittedName>
</protein>